<dbReference type="AlphaFoldDB" id="A0A9X2BMK9"/>
<comment type="caution">
    <text evidence="2">The sequence shown here is derived from an EMBL/GenBank/DDBJ whole genome shotgun (WGS) entry which is preliminary data.</text>
</comment>
<name>A0A9X2BMK9_9FLAO</name>
<evidence type="ECO:0000313" key="2">
    <source>
        <dbReference type="EMBL" id="MCK8143167.1"/>
    </source>
</evidence>
<dbReference type="RefSeq" id="WP_248429192.1">
    <property type="nucleotide sequence ID" value="NZ_JALNUB010000013.1"/>
</dbReference>
<organism evidence="2 3">
    <name type="scientific">Flavobacterium pygoscelis</name>
    <dbReference type="NCBI Taxonomy" id="2893176"/>
    <lineage>
        <taxon>Bacteria</taxon>
        <taxon>Pseudomonadati</taxon>
        <taxon>Bacteroidota</taxon>
        <taxon>Flavobacteriia</taxon>
        <taxon>Flavobacteriales</taxon>
        <taxon>Flavobacteriaceae</taxon>
        <taxon>Flavobacterium</taxon>
    </lineage>
</organism>
<evidence type="ECO:0000313" key="3">
    <source>
        <dbReference type="Proteomes" id="UP001139260"/>
    </source>
</evidence>
<keyword evidence="3" id="KW-1185">Reference proteome</keyword>
<evidence type="ECO:0000256" key="1">
    <source>
        <dbReference type="SAM" id="MobiDB-lite"/>
    </source>
</evidence>
<feature type="compositionally biased region" description="Polar residues" evidence="1">
    <location>
        <begin position="93"/>
        <end position="102"/>
    </location>
</feature>
<proteinExistence type="predicted"/>
<dbReference type="Proteomes" id="UP001139260">
    <property type="component" value="Unassembled WGS sequence"/>
</dbReference>
<evidence type="ECO:0008006" key="4">
    <source>
        <dbReference type="Google" id="ProtNLM"/>
    </source>
</evidence>
<sequence length="153" mass="17625">MSDFRYHPIIEDLKINEDGTVILLKGQSINIYEHAHGKTKKGRKVVTINQKTLTTTRLTLEAWQGVKPSGEMTARRVDENGGDHYSNLYWGKTGSTASNQKDNPSHDARRKLTREIYEDINARCAKETKKSLFKEYGIDSSTYYQSKFYEKDK</sequence>
<accession>A0A9X2BMK9</accession>
<protein>
    <recommendedName>
        <fullName evidence="4">HNH endonuclease</fullName>
    </recommendedName>
</protein>
<reference evidence="2" key="1">
    <citation type="submission" date="2022-04" db="EMBL/GenBank/DDBJ databases">
        <title>Flavobacterium pygoscelis sp. nov. isolated from Chinstrap chick (Pygoscelis antarcticus).</title>
        <authorList>
            <person name="Irgang R."/>
            <person name="Poblete-Morales M."/>
            <person name="Avendano-Herrera R."/>
        </authorList>
    </citation>
    <scope>NUCLEOTIDE SEQUENCE</scope>
    <source>
        <strain evidence="2">I-SCBP12n</strain>
    </source>
</reference>
<feature type="region of interest" description="Disordered" evidence="1">
    <location>
        <begin position="88"/>
        <end position="108"/>
    </location>
</feature>
<dbReference type="EMBL" id="JALNUB010000013">
    <property type="protein sequence ID" value="MCK8143167.1"/>
    <property type="molecule type" value="Genomic_DNA"/>
</dbReference>
<gene>
    <name evidence="2" type="ORF">MW871_14855</name>
</gene>